<protein>
    <submittedName>
        <fullName evidence="2">Esterase</fullName>
    </submittedName>
</protein>
<dbReference type="InterPro" id="IPR029058">
    <property type="entry name" value="AB_hydrolase_fold"/>
</dbReference>
<proteinExistence type="predicted"/>
<keyword evidence="1" id="KW-0732">Signal</keyword>
<evidence type="ECO:0000313" key="2">
    <source>
        <dbReference type="EMBL" id="QDV58875.1"/>
    </source>
</evidence>
<sequence length="251" mass="28332">MGFVAAFTIAFHVLVSSGQVRVDAAELQERVVERTYSETLQYRCLINLPDAYQTDKSRRWPLILFLHGGGNPTPAELKASIRGLLGLPAVVVAPICPPSQYGDRYTNWDSMQLGEVAREVGKEFRIDENRRSVIGFSMGGSGAWELPSYEQDLFSKSVVIAGLCHPWSLRHYPKTQVWVFVGEEDYMRKEQQETVSSAKRFKVDVVETVWAGADHGGIFKNAMSYQRMLNWHVQDEDLRLEQQMPPGPAVP</sequence>
<organism evidence="2 3">
    <name type="scientific">Rosistilla oblonga</name>
    <dbReference type="NCBI Taxonomy" id="2527990"/>
    <lineage>
        <taxon>Bacteria</taxon>
        <taxon>Pseudomonadati</taxon>
        <taxon>Planctomycetota</taxon>
        <taxon>Planctomycetia</taxon>
        <taxon>Pirellulales</taxon>
        <taxon>Pirellulaceae</taxon>
        <taxon>Rosistilla</taxon>
    </lineage>
</organism>
<dbReference type="Pfam" id="PF00756">
    <property type="entry name" value="Esterase"/>
    <property type="match status" value="1"/>
</dbReference>
<accession>A0A518J0P7</accession>
<dbReference type="Proteomes" id="UP000316770">
    <property type="component" value="Chromosome"/>
</dbReference>
<dbReference type="SUPFAM" id="SSF53474">
    <property type="entry name" value="alpha/beta-Hydrolases"/>
    <property type="match status" value="1"/>
</dbReference>
<dbReference type="AlphaFoldDB" id="A0A518J0P7"/>
<evidence type="ECO:0000313" key="3">
    <source>
        <dbReference type="Proteomes" id="UP000316770"/>
    </source>
</evidence>
<gene>
    <name evidence="2" type="ORF">Mal33_49000</name>
</gene>
<dbReference type="PANTHER" id="PTHR43037">
    <property type="entry name" value="UNNAMED PRODUCT-RELATED"/>
    <property type="match status" value="1"/>
</dbReference>
<dbReference type="PANTHER" id="PTHR43037:SF1">
    <property type="entry name" value="BLL1128 PROTEIN"/>
    <property type="match status" value="1"/>
</dbReference>
<dbReference type="EMBL" id="CP036318">
    <property type="protein sequence ID" value="QDV58875.1"/>
    <property type="molecule type" value="Genomic_DNA"/>
</dbReference>
<reference evidence="2 3" key="1">
    <citation type="submission" date="2019-02" db="EMBL/GenBank/DDBJ databases">
        <title>Deep-cultivation of Planctomycetes and their phenomic and genomic characterization uncovers novel biology.</title>
        <authorList>
            <person name="Wiegand S."/>
            <person name="Jogler M."/>
            <person name="Boedeker C."/>
            <person name="Pinto D."/>
            <person name="Vollmers J."/>
            <person name="Rivas-Marin E."/>
            <person name="Kohn T."/>
            <person name="Peeters S.H."/>
            <person name="Heuer A."/>
            <person name="Rast P."/>
            <person name="Oberbeckmann S."/>
            <person name="Bunk B."/>
            <person name="Jeske O."/>
            <person name="Meyerdierks A."/>
            <person name="Storesund J.E."/>
            <person name="Kallscheuer N."/>
            <person name="Luecker S."/>
            <person name="Lage O.M."/>
            <person name="Pohl T."/>
            <person name="Merkel B.J."/>
            <person name="Hornburger P."/>
            <person name="Mueller R.-W."/>
            <person name="Bruemmer F."/>
            <person name="Labrenz M."/>
            <person name="Spormann A.M."/>
            <person name="Op den Camp H."/>
            <person name="Overmann J."/>
            <person name="Amann R."/>
            <person name="Jetten M.S.M."/>
            <person name="Mascher T."/>
            <person name="Medema M.H."/>
            <person name="Devos D.P."/>
            <person name="Kaster A.-K."/>
            <person name="Ovreas L."/>
            <person name="Rohde M."/>
            <person name="Galperin M.Y."/>
            <person name="Jogler C."/>
        </authorList>
    </citation>
    <scope>NUCLEOTIDE SEQUENCE [LARGE SCALE GENOMIC DNA]</scope>
    <source>
        <strain evidence="2 3">Mal33</strain>
    </source>
</reference>
<evidence type="ECO:0000256" key="1">
    <source>
        <dbReference type="ARBA" id="ARBA00022729"/>
    </source>
</evidence>
<dbReference type="Gene3D" id="3.40.50.1820">
    <property type="entry name" value="alpha/beta hydrolase"/>
    <property type="match status" value="1"/>
</dbReference>
<keyword evidence="3" id="KW-1185">Reference proteome</keyword>
<name>A0A518J0P7_9BACT</name>
<dbReference type="InterPro" id="IPR050955">
    <property type="entry name" value="Plant_Biomass_Hydrol_Est"/>
</dbReference>
<dbReference type="InterPro" id="IPR000801">
    <property type="entry name" value="Esterase-like"/>
</dbReference>